<dbReference type="EMBL" id="BARS01001975">
    <property type="protein sequence ID" value="GAF79191.1"/>
    <property type="molecule type" value="Genomic_DNA"/>
</dbReference>
<dbReference type="InterPro" id="IPR029044">
    <property type="entry name" value="Nucleotide-diphossugar_trans"/>
</dbReference>
<sequence>MGQGIVISLCIPVHNRTYDLKKIMPHLIEAANASPPVEIVILDYNSPDDLEEYIGAIENGAISYIKYTGRDHYHMAHARNLSVKCAMGEYIVITSADIYPDGMFLDKARQMIDDGCIWMHAGQYTGVIVCEKQEFIDAGGYDERFEFYGPEDTDLDARLKRRGGKFGFLPNGLLHVIATPNEEKVKNYRLPLSKRQMHQRMKLIYQENNRAEIMVANQNREWGQL</sequence>
<accession>X0SVM0</accession>
<dbReference type="PANTHER" id="PTHR43685:SF2">
    <property type="entry name" value="GLYCOSYLTRANSFERASE 2-LIKE DOMAIN-CONTAINING PROTEIN"/>
    <property type="match status" value="1"/>
</dbReference>
<evidence type="ECO:0008006" key="5">
    <source>
        <dbReference type="Google" id="ProtNLM"/>
    </source>
</evidence>
<evidence type="ECO:0000256" key="1">
    <source>
        <dbReference type="ARBA" id="ARBA00022679"/>
    </source>
</evidence>
<comment type="caution">
    <text evidence="4">The sequence shown here is derived from an EMBL/GenBank/DDBJ whole genome shotgun (WGS) entry which is preliminary data.</text>
</comment>
<protein>
    <recommendedName>
        <fullName evidence="5">Glycosyltransferase 2-like domain-containing protein</fullName>
    </recommendedName>
</protein>
<dbReference type="SUPFAM" id="SSF53448">
    <property type="entry name" value="Nucleotide-diphospho-sugar transferases"/>
    <property type="match status" value="1"/>
</dbReference>
<dbReference type="PANTHER" id="PTHR43685">
    <property type="entry name" value="GLYCOSYLTRANSFERASE"/>
    <property type="match status" value="1"/>
</dbReference>
<dbReference type="Pfam" id="PF00535">
    <property type="entry name" value="Glycos_transf_2"/>
    <property type="match status" value="1"/>
</dbReference>
<dbReference type="GO" id="GO:0016740">
    <property type="term" value="F:transferase activity"/>
    <property type="evidence" value="ECO:0007669"/>
    <property type="project" value="UniProtKB-KW"/>
</dbReference>
<dbReference type="InterPro" id="IPR027791">
    <property type="entry name" value="Galactosyl_T_C"/>
</dbReference>
<reference evidence="4" key="1">
    <citation type="journal article" date="2014" name="Front. Microbiol.">
        <title>High frequency of phylogenetically diverse reductive dehalogenase-homologous genes in deep subseafloor sedimentary metagenomes.</title>
        <authorList>
            <person name="Kawai M."/>
            <person name="Futagami T."/>
            <person name="Toyoda A."/>
            <person name="Takaki Y."/>
            <person name="Nishi S."/>
            <person name="Hori S."/>
            <person name="Arai W."/>
            <person name="Tsubouchi T."/>
            <person name="Morono Y."/>
            <person name="Uchiyama I."/>
            <person name="Ito T."/>
            <person name="Fujiyama A."/>
            <person name="Inagaki F."/>
            <person name="Takami H."/>
        </authorList>
    </citation>
    <scope>NUCLEOTIDE SEQUENCE</scope>
    <source>
        <strain evidence="4">Expedition CK06-06</strain>
    </source>
</reference>
<name>X0SVM0_9ZZZZ</name>
<dbReference type="Pfam" id="PF02709">
    <property type="entry name" value="Glyco_transf_7C"/>
    <property type="match status" value="1"/>
</dbReference>
<organism evidence="4">
    <name type="scientific">marine sediment metagenome</name>
    <dbReference type="NCBI Taxonomy" id="412755"/>
    <lineage>
        <taxon>unclassified sequences</taxon>
        <taxon>metagenomes</taxon>
        <taxon>ecological metagenomes</taxon>
    </lineage>
</organism>
<gene>
    <name evidence="4" type="ORF">S01H1_03656</name>
</gene>
<evidence type="ECO:0000259" key="2">
    <source>
        <dbReference type="Pfam" id="PF00535"/>
    </source>
</evidence>
<dbReference type="InterPro" id="IPR050834">
    <property type="entry name" value="Glycosyltransf_2"/>
</dbReference>
<proteinExistence type="predicted"/>
<feature type="domain" description="Galactosyltransferase C-terminal" evidence="3">
    <location>
        <begin position="124"/>
        <end position="171"/>
    </location>
</feature>
<feature type="domain" description="Glycosyltransferase 2-like" evidence="2">
    <location>
        <begin position="8"/>
        <end position="114"/>
    </location>
</feature>
<evidence type="ECO:0000313" key="4">
    <source>
        <dbReference type="EMBL" id="GAF79191.1"/>
    </source>
</evidence>
<evidence type="ECO:0000259" key="3">
    <source>
        <dbReference type="Pfam" id="PF02709"/>
    </source>
</evidence>
<dbReference type="Gene3D" id="3.90.550.10">
    <property type="entry name" value="Spore Coat Polysaccharide Biosynthesis Protein SpsA, Chain A"/>
    <property type="match status" value="1"/>
</dbReference>
<dbReference type="InterPro" id="IPR001173">
    <property type="entry name" value="Glyco_trans_2-like"/>
</dbReference>
<dbReference type="AlphaFoldDB" id="X0SVM0"/>
<keyword evidence="1" id="KW-0808">Transferase</keyword>